<evidence type="ECO:0000313" key="3">
    <source>
        <dbReference type="Proteomes" id="UP001203069"/>
    </source>
</evidence>
<gene>
    <name evidence="2" type="ORF">MFP26_18115</name>
</gene>
<feature type="transmembrane region" description="Helical" evidence="1">
    <location>
        <begin position="42"/>
        <end position="60"/>
    </location>
</feature>
<keyword evidence="3" id="KW-1185">Reference proteome</keyword>
<evidence type="ECO:0000313" key="2">
    <source>
        <dbReference type="EMBL" id="MCL2894596.1"/>
    </source>
</evidence>
<name>A0ABT0MXM4_9GAMM</name>
<protein>
    <submittedName>
        <fullName evidence="2">Uncharacterized protein</fullName>
    </submittedName>
</protein>
<keyword evidence="1" id="KW-0472">Membrane</keyword>
<dbReference type="Proteomes" id="UP001203069">
    <property type="component" value="Unassembled WGS sequence"/>
</dbReference>
<accession>A0ABT0MXM4</accession>
<comment type="caution">
    <text evidence="2">The sequence shown here is derived from an EMBL/GenBank/DDBJ whole genome shotgun (WGS) entry which is preliminary data.</text>
</comment>
<keyword evidence="1" id="KW-0812">Transmembrane</keyword>
<dbReference type="EMBL" id="JAKPBZ010000114">
    <property type="protein sequence ID" value="MCL2894596.1"/>
    <property type="molecule type" value="Genomic_DNA"/>
</dbReference>
<keyword evidence="1" id="KW-1133">Transmembrane helix</keyword>
<evidence type="ECO:0000256" key="1">
    <source>
        <dbReference type="SAM" id="Phobius"/>
    </source>
</evidence>
<organism evidence="2 3">
    <name type="scientific">Brenneria tiliae</name>
    <dbReference type="NCBI Taxonomy" id="2914984"/>
    <lineage>
        <taxon>Bacteria</taxon>
        <taxon>Pseudomonadati</taxon>
        <taxon>Pseudomonadota</taxon>
        <taxon>Gammaproteobacteria</taxon>
        <taxon>Enterobacterales</taxon>
        <taxon>Pectobacteriaceae</taxon>
        <taxon>Brenneria</taxon>
    </lineage>
</organism>
<proteinExistence type="predicted"/>
<sequence length="83" mass="9479">MTMALALSAIVDSAIIFFEIYVSFVLVSPPDPPLRFFPACCALYRRFLFFSLICCVILITKTPLRVKKMLTGTQKHNFQFLVN</sequence>
<reference evidence="2 3" key="1">
    <citation type="submission" date="2022-02" db="EMBL/GenBank/DDBJ databases">
        <title>Description of Brenneria tiliae sp. nov. isolated from symptomatic Tilia x moltkei and Tilia x europaea trees in the UK.</title>
        <authorList>
            <person name="Kile H."/>
        </authorList>
    </citation>
    <scope>NUCLEOTIDE SEQUENCE [LARGE SCALE GENOMIC DNA]</scope>
    <source>
        <strain evidence="2 3">MC1SB4.1</strain>
    </source>
</reference>
<dbReference type="RefSeq" id="WP_249245723.1">
    <property type="nucleotide sequence ID" value="NZ_JAKPBZ010000114.1"/>
</dbReference>